<reference evidence="3 4" key="1">
    <citation type="submission" date="2024-05" db="EMBL/GenBank/DDBJ databases">
        <authorList>
            <person name="Duchaud E."/>
        </authorList>
    </citation>
    <scope>NUCLEOTIDE SEQUENCE [LARGE SCALE GENOMIC DNA]</scope>
    <source>
        <strain evidence="3">Ena-SAMPLE-TAB-13-05-2024-13:56:06:370-140302</strain>
    </source>
</reference>
<proteinExistence type="predicted"/>
<dbReference type="Proteomes" id="UP001497416">
    <property type="component" value="Unassembled WGS sequence"/>
</dbReference>
<dbReference type="PANTHER" id="PTHR42208:SF1">
    <property type="entry name" value="HEAVY METAL TRANSPORTER"/>
    <property type="match status" value="1"/>
</dbReference>
<keyword evidence="1" id="KW-0812">Transmembrane</keyword>
<keyword evidence="1" id="KW-0472">Membrane</keyword>
<dbReference type="PANTHER" id="PTHR42208">
    <property type="entry name" value="HEAVY METAL TRANSPORTER-RELATED"/>
    <property type="match status" value="1"/>
</dbReference>
<feature type="domain" description="Urease accessory protein UreH-like transmembrane" evidence="2">
    <location>
        <begin position="4"/>
        <end position="203"/>
    </location>
</feature>
<evidence type="ECO:0000256" key="1">
    <source>
        <dbReference type="SAM" id="Phobius"/>
    </source>
</evidence>
<feature type="transmembrane region" description="Helical" evidence="1">
    <location>
        <begin position="192"/>
        <end position="216"/>
    </location>
</feature>
<name>A0ABM9P3F3_9FLAO</name>
<dbReference type="EMBL" id="CAXIXY010000005">
    <property type="protein sequence ID" value="CAL2089275.1"/>
    <property type="molecule type" value="Genomic_DNA"/>
</dbReference>
<dbReference type="Pfam" id="PF13386">
    <property type="entry name" value="DsbD_2"/>
    <property type="match status" value="1"/>
</dbReference>
<keyword evidence="1" id="KW-1133">Transmembrane helix</keyword>
<feature type="transmembrane region" description="Helical" evidence="1">
    <location>
        <begin position="125"/>
        <end position="146"/>
    </location>
</feature>
<dbReference type="RefSeq" id="WP_348712674.1">
    <property type="nucleotide sequence ID" value="NZ_CAXIXY010000005.1"/>
</dbReference>
<comment type="caution">
    <text evidence="3">The sequence shown here is derived from an EMBL/GenBank/DDBJ whole genome shotgun (WGS) entry which is preliminary data.</text>
</comment>
<evidence type="ECO:0000259" key="2">
    <source>
        <dbReference type="Pfam" id="PF13386"/>
    </source>
</evidence>
<sequence length="233" mass="25807">MLYTAFILGLLGSLHCLGMCGPIAFMLPLDRTNQVKQFFQLMSYHSGRLLTYGLLGILFGLLGRGFELFVFQQHLSIFTGALMIIIILFPKLVYQLKATKALNTYISKIKSTLGKELKQKRNDTFFAIGFLNGFLPCGLVYMALIGAVATHSTFQGSLYMIVFGLGTIPLMSSIVYIGKFTNLRLNRYFKKVIPMVVIAIGVLFILRGLGLNIPYISPAASVSNLVEQTPLCN</sequence>
<feature type="transmembrane region" description="Helical" evidence="1">
    <location>
        <begin position="75"/>
        <end position="94"/>
    </location>
</feature>
<keyword evidence="4" id="KW-1185">Reference proteome</keyword>
<organism evidence="3 4">
    <name type="scientific">Tenacibaculum platacis</name>
    <dbReference type="NCBI Taxonomy" id="3137852"/>
    <lineage>
        <taxon>Bacteria</taxon>
        <taxon>Pseudomonadati</taxon>
        <taxon>Bacteroidota</taxon>
        <taxon>Flavobacteriia</taxon>
        <taxon>Flavobacteriales</taxon>
        <taxon>Flavobacteriaceae</taxon>
        <taxon>Tenacibaculum</taxon>
    </lineage>
</organism>
<accession>A0ABM9P3F3</accession>
<evidence type="ECO:0000313" key="3">
    <source>
        <dbReference type="EMBL" id="CAL2089275.1"/>
    </source>
</evidence>
<protein>
    <submittedName>
        <fullName evidence="3">DsbD_2 domain-containing protein</fullName>
    </submittedName>
</protein>
<feature type="transmembrane region" description="Helical" evidence="1">
    <location>
        <begin position="6"/>
        <end position="29"/>
    </location>
</feature>
<feature type="transmembrane region" description="Helical" evidence="1">
    <location>
        <begin position="49"/>
        <end position="69"/>
    </location>
</feature>
<feature type="transmembrane region" description="Helical" evidence="1">
    <location>
        <begin position="158"/>
        <end position="180"/>
    </location>
</feature>
<dbReference type="InterPro" id="IPR039447">
    <property type="entry name" value="UreH-like_TM_dom"/>
</dbReference>
<evidence type="ECO:0000313" key="4">
    <source>
        <dbReference type="Proteomes" id="UP001497416"/>
    </source>
</evidence>
<gene>
    <name evidence="3" type="ORF">T190607A01A_30288</name>
</gene>